<dbReference type="InterPro" id="IPR029044">
    <property type="entry name" value="Nucleotide-diphossugar_trans"/>
</dbReference>
<proteinExistence type="inferred from homology"/>
<dbReference type="Pfam" id="PF00535">
    <property type="entry name" value="Glycos_transf_2"/>
    <property type="match status" value="1"/>
</dbReference>
<dbReference type="InterPro" id="IPR001173">
    <property type="entry name" value="Glyco_trans_2-like"/>
</dbReference>
<evidence type="ECO:0000256" key="3">
    <source>
        <dbReference type="ARBA" id="ARBA00022679"/>
    </source>
</evidence>
<dbReference type="Proteomes" id="UP000614714">
    <property type="component" value="Unassembled WGS sequence"/>
</dbReference>
<dbReference type="SUPFAM" id="SSF53448">
    <property type="entry name" value="Nucleotide-diphospho-sugar transferases"/>
    <property type="match status" value="1"/>
</dbReference>
<keyword evidence="3" id="KW-0808">Transferase</keyword>
<comment type="similarity">
    <text evidence="1">Belongs to the glycosyltransferase 2 family.</text>
</comment>
<sequence>MSRVSIIVVNWNGWRDTLECLESLLRLDYPDFAVVVCDNGSSDDSLQRIADWAVQQGVSIARYRRAEAEAGGDPAERPWLTLIETGANLGFAGGNNVGLRYALARQDAFCWLLNNDTVVEPDALTHLVAAMRQDPAVGICGSTIRLHHDRDRIQALGGGYYHRFLGLPWHYGRFSRWSAAQPLTARAKRRMNYVEGASMLVSRRFLLEVGLLCEDYFLYFEEADWAIRGRGRFTLGYAPESMVYHKVGASIGTSSNPAQKSFTCDFYNIRNRIRFARRYHPLTIPTVYLVLLAEAALRALCGRWDRAGMILRLMANGAGGPELRP</sequence>
<reference evidence="5 6" key="1">
    <citation type="submission" date="2020-12" db="EMBL/GenBank/DDBJ databases">
        <title>Geomonas sp. Red421, isolated from paddy soil.</title>
        <authorList>
            <person name="Xu Z."/>
            <person name="Zhang Z."/>
            <person name="Masuda Y."/>
            <person name="Itoh H."/>
            <person name="Senoo K."/>
        </authorList>
    </citation>
    <scope>NUCLEOTIDE SEQUENCE [LARGE SCALE GENOMIC DNA]</scope>
    <source>
        <strain evidence="5 6">Red421</strain>
    </source>
</reference>
<keyword evidence="6" id="KW-1185">Reference proteome</keyword>
<dbReference type="EMBL" id="JAEMHL010000007">
    <property type="protein sequence ID" value="MBJ6751447.1"/>
    <property type="molecule type" value="Genomic_DNA"/>
</dbReference>
<name>A0ABS0YGQ9_9BACT</name>
<dbReference type="Gene3D" id="3.90.550.10">
    <property type="entry name" value="Spore Coat Polysaccharide Biosynthesis Protein SpsA, Chain A"/>
    <property type="match status" value="1"/>
</dbReference>
<evidence type="ECO:0000256" key="2">
    <source>
        <dbReference type="ARBA" id="ARBA00022676"/>
    </source>
</evidence>
<feature type="domain" description="Glycosyltransferase 2-like" evidence="4">
    <location>
        <begin position="5"/>
        <end position="145"/>
    </location>
</feature>
<protein>
    <submittedName>
        <fullName evidence="5">Glycosyltransferase family 2 protein</fullName>
    </submittedName>
</protein>
<organism evidence="5 6">
    <name type="scientific">Geomonas anaerohicana</name>
    <dbReference type="NCBI Taxonomy" id="2798583"/>
    <lineage>
        <taxon>Bacteria</taxon>
        <taxon>Pseudomonadati</taxon>
        <taxon>Thermodesulfobacteriota</taxon>
        <taxon>Desulfuromonadia</taxon>
        <taxon>Geobacterales</taxon>
        <taxon>Geobacteraceae</taxon>
        <taxon>Geomonas</taxon>
    </lineage>
</organism>
<evidence type="ECO:0000259" key="4">
    <source>
        <dbReference type="Pfam" id="PF00535"/>
    </source>
</evidence>
<gene>
    <name evidence="5" type="ORF">JFN91_14610</name>
</gene>
<evidence type="ECO:0000313" key="5">
    <source>
        <dbReference type="EMBL" id="MBJ6751447.1"/>
    </source>
</evidence>
<accession>A0ABS0YGQ9</accession>
<dbReference type="PANTHER" id="PTHR43179">
    <property type="entry name" value="RHAMNOSYLTRANSFERASE WBBL"/>
    <property type="match status" value="1"/>
</dbReference>
<dbReference type="CDD" id="cd04186">
    <property type="entry name" value="GT_2_like_c"/>
    <property type="match status" value="1"/>
</dbReference>
<comment type="caution">
    <text evidence="5">The sequence shown here is derived from an EMBL/GenBank/DDBJ whole genome shotgun (WGS) entry which is preliminary data.</text>
</comment>
<evidence type="ECO:0000256" key="1">
    <source>
        <dbReference type="ARBA" id="ARBA00006739"/>
    </source>
</evidence>
<dbReference type="PANTHER" id="PTHR43179:SF12">
    <property type="entry name" value="GALACTOFURANOSYLTRANSFERASE GLFT2"/>
    <property type="match status" value="1"/>
</dbReference>
<keyword evidence="2" id="KW-0328">Glycosyltransferase</keyword>
<evidence type="ECO:0000313" key="6">
    <source>
        <dbReference type="Proteomes" id="UP000614714"/>
    </source>
</evidence>
<dbReference type="RefSeq" id="WP_199389917.1">
    <property type="nucleotide sequence ID" value="NZ_JAEMHL010000007.1"/>
</dbReference>